<feature type="chain" id="PRO_5003188519" description="Lipoprotein" evidence="1">
    <location>
        <begin position="19"/>
        <end position="108"/>
    </location>
</feature>
<name>E4RX45_LEAB4</name>
<organism evidence="2 3">
    <name type="scientific">Leadbetterella byssophila (strain DSM 17132 / JCM 16389 / KACC 11308 / NBRC 106382 / 4M15)</name>
    <dbReference type="NCBI Taxonomy" id="649349"/>
    <lineage>
        <taxon>Bacteria</taxon>
        <taxon>Pseudomonadati</taxon>
        <taxon>Bacteroidota</taxon>
        <taxon>Cytophagia</taxon>
        <taxon>Cytophagales</taxon>
        <taxon>Leadbetterellaceae</taxon>
        <taxon>Leadbetterella</taxon>
    </lineage>
</organism>
<evidence type="ECO:0000313" key="3">
    <source>
        <dbReference type="Proteomes" id="UP000007435"/>
    </source>
</evidence>
<evidence type="ECO:0008006" key="4">
    <source>
        <dbReference type="Google" id="ProtNLM"/>
    </source>
</evidence>
<dbReference type="eggNOG" id="ENOG50339MK">
    <property type="taxonomic scope" value="Bacteria"/>
</dbReference>
<keyword evidence="3" id="KW-1185">Reference proteome</keyword>
<proteinExistence type="predicted"/>
<dbReference type="STRING" id="649349.Lbys_2414"/>
<keyword evidence="1" id="KW-0732">Signal</keyword>
<dbReference type="OrthoDB" id="852937at2"/>
<reference key="1">
    <citation type="submission" date="2010-11" db="EMBL/GenBank/DDBJ databases">
        <title>The complete genome of Leadbetterella byssophila DSM 17132.</title>
        <authorList>
            <consortium name="US DOE Joint Genome Institute (JGI-PGF)"/>
            <person name="Lucas S."/>
            <person name="Copeland A."/>
            <person name="Lapidus A."/>
            <person name="Glavina del Rio T."/>
            <person name="Dalin E."/>
            <person name="Tice H."/>
            <person name="Bruce D."/>
            <person name="Goodwin L."/>
            <person name="Pitluck S."/>
            <person name="Kyrpides N."/>
            <person name="Mavromatis K."/>
            <person name="Ivanova N."/>
            <person name="Teshima H."/>
            <person name="Brettin T."/>
            <person name="Detter J.C."/>
            <person name="Han C."/>
            <person name="Tapia R."/>
            <person name="Land M."/>
            <person name="Hauser L."/>
            <person name="Markowitz V."/>
            <person name="Cheng J.-F."/>
            <person name="Hugenholtz P."/>
            <person name="Woyke T."/>
            <person name="Wu D."/>
            <person name="Tindall B."/>
            <person name="Pomrenke H.G."/>
            <person name="Brambilla E."/>
            <person name="Klenk H.-P."/>
            <person name="Eisen J.A."/>
        </authorList>
    </citation>
    <scope>NUCLEOTIDE SEQUENCE [LARGE SCALE GENOMIC DNA]</scope>
    <source>
        <strain>DSM 17132</strain>
    </source>
</reference>
<dbReference type="AlphaFoldDB" id="E4RX45"/>
<dbReference type="EMBL" id="CP002305">
    <property type="protein sequence ID" value="ADQ18084.1"/>
    <property type="molecule type" value="Genomic_DNA"/>
</dbReference>
<dbReference type="RefSeq" id="WP_013409124.1">
    <property type="nucleotide sequence ID" value="NC_014655.1"/>
</dbReference>
<dbReference type="KEGG" id="lby:Lbys_2414"/>
<evidence type="ECO:0000313" key="2">
    <source>
        <dbReference type="EMBL" id="ADQ18084.1"/>
    </source>
</evidence>
<dbReference type="Proteomes" id="UP000007435">
    <property type="component" value="Chromosome"/>
</dbReference>
<feature type="signal peptide" evidence="1">
    <location>
        <begin position="1"/>
        <end position="18"/>
    </location>
</feature>
<dbReference type="HOGENOM" id="CLU_2218301_0_0_10"/>
<protein>
    <recommendedName>
        <fullName evidence="4">Lipoprotein</fullName>
    </recommendedName>
</protein>
<evidence type="ECO:0000256" key="1">
    <source>
        <dbReference type="SAM" id="SignalP"/>
    </source>
</evidence>
<reference evidence="2 3" key="2">
    <citation type="journal article" date="2011" name="Stand. Genomic Sci.">
        <title>Complete genome sequence of Leadbetterella byssophila type strain (4M15).</title>
        <authorList>
            <person name="Abt B."/>
            <person name="Teshima H."/>
            <person name="Lucas S."/>
            <person name="Lapidus A."/>
            <person name="Del Rio T.G."/>
            <person name="Nolan M."/>
            <person name="Tice H."/>
            <person name="Cheng J.F."/>
            <person name="Pitluck S."/>
            <person name="Liolios K."/>
            <person name="Pagani I."/>
            <person name="Ivanova N."/>
            <person name="Mavromatis K."/>
            <person name="Pati A."/>
            <person name="Tapia R."/>
            <person name="Han C."/>
            <person name="Goodwin L."/>
            <person name="Chen A."/>
            <person name="Palaniappan K."/>
            <person name="Land M."/>
            <person name="Hauser L."/>
            <person name="Chang Y.J."/>
            <person name="Jeffries C.D."/>
            <person name="Rohde M."/>
            <person name="Goker M."/>
            <person name="Tindall B.J."/>
            <person name="Detter J.C."/>
            <person name="Woyke T."/>
            <person name="Bristow J."/>
            <person name="Eisen J.A."/>
            <person name="Markowitz V."/>
            <person name="Hugenholtz P."/>
            <person name="Klenk H.P."/>
            <person name="Kyrpides N.C."/>
        </authorList>
    </citation>
    <scope>NUCLEOTIDE SEQUENCE [LARGE SCALE GENOMIC DNA]</scope>
    <source>
        <strain evidence="3">DSM 17132 / JCM 16389 / KACC 11308 / NBRC 106382 / 4M15</strain>
    </source>
</reference>
<gene>
    <name evidence="2" type="ordered locus">Lbys_2414</name>
</gene>
<accession>E4RX45</accession>
<sequence>MKIFIRILLVCSALPIMAVDCRSDVKALSEISEVQKAVIVFAGDPAVDGCGWLLNIENKLYAPVNLNAKFQVDSLTVSVKYEIQSGTWNCGWRSPGYQKIDIKEIKEF</sequence>